<proteinExistence type="inferred from homology"/>
<dbReference type="AlphaFoldDB" id="A0A6N9T932"/>
<dbReference type="EMBL" id="JAAAMG010000020">
    <property type="protein sequence ID" value="NDW06735.1"/>
    <property type="molecule type" value="Genomic_DNA"/>
</dbReference>
<dbReference type="GO" id="GO:0030255">
    <property type="term" value="P:protein secretion by the type IV secretion system"/>
    <property type="evidence" value="ECO:0007669"/>
    <property type="project" value="InterPro"/>
</dbReference>
<feature type="transmembrane region" description="Helical" evidence="7">
    <location>
        <begin position="133"/>
        <end position="157"/>
    </location>
</feature>
<protein>
    <submittedName>
        <fullName evidence="8">Conjugal transfer protein</fullName>
    </submittedName>
</protein>
<evidence type="ECO:0000256" key="6">
    <source>
        <dbReference type="SAM" id="MobiDB-lite"/>
    </source>
</evidence>
<dbReference type="RefSeq" id="WP_083591594.1">
    <property type="nucleotide sequence ID" value="NZ_JAAAMG010000020.1"/>
</dbReference>
<keyword evidence="5 7" id="KW-0472">Membrane</keyword>
<dbReference type="InterPro" id="IPR007688">
    <property type="entry name" value="Conjugal_tfr_TrbL/VirB6"/>
</dbReference>
<keyword evidence="3 7" id="KW-0812">Transmembrane</keyword>
<dbReference type="Proteomes" id="UP000469011">
    <property type="component" value="Unassembled WGS sequence"/>
</dbReference>
<accession>A0A6N9T932</accession>
<keyword evidence="9" id="KW-1185">Reference proteome</keyword>
<feature type="transmembrane region" description="Helical" evidence="7">
    <location>
        <begin position="34"/>
        <end position="55"/>
    </location>
</feature>
<comment type="similarity">
    <text evidence="2">Belongs to the TrbL/VirB6 family.</text>
</comment>
<evidence type="ECO:0000256" key="5">
    <source>
        <dbReference type="ARBA" id="ARBA00023136"/>
    </source>
</evidence>
<feature type="transmembrane region" description="Helical" evidence="7">
    <location>
        <begin position="232"/>
        <end position="253"/>
    </location>
</feature>
<evidence type="ECO:0000256" key="1">
    <source>
        <dbReference type="ARBA" id="ARBA00004141"/>
    </source>
</evidence>
<keyword evidence="4 7" id="KW-1133">Transmembrane helix</keyword>
<name>A0A6N9T932_9HYPH</name>
<feature type="transmembrane region" description="Helical" evidence="7">
    <location>
        <begin position="67"/>
        <end position="86"/>
    </location>
</feature>
<evidence type="ECO:0000256" key="2">
    <source>
        <dbReference type="ARBA" id="ARBA00007802"/>
    </source>
</evidence>
<evidence type="ECO:0000256" key="4">
    <source>
        <dbReference type="ARBA" id="ARBA00022989"/>
    </source>
</evidence>
<sequence>MATFISDTLNEVDAAIAGYAETVFGNFSSSVSTLLQMMGVVGLAFIALNTLVQWVPVRVTDYSRWMVRYIVITMIATSWAQFQPIYDIITNTPGDLGAALLDASGPSDLNTALDEMITGLFDFSERANDESGYFSISLTAVLVWVVGALMACVAIIVSSIAKVGLAMAVSLAPIFIPTLMFKASGNLFESWVRFTLGFALIPLVMAGVMGAIVGIGQGMIAEAADAVELSEAAGFLIVGAAAIFLMIQVPTLVNGLAGTFVATANGVGIARQGTGVAGGGVKSATQMATPRVMQAASAIGAARSSGGGAGSRVSAALQDAKQTSASMRENRERIGVRNMERGQRTSMGERAEAGRAAMLQQARENRTTRAGANGNQRAAIHNAMRSAQEHKTGGTG</sequence>
<feature type="compositionally biased region" description="Basic and acidic residues" evidence="6">
    <location>
        <begin position="342"/>
        <end position="353"/>
    </location>
</feature>
<gene>
    <name evidence="8" type="ORF">GTK09_20155</name>
</gene>
<dbReference type="GO" id="GO:0016020">
    <property type="term" value="C:membrane"/>
    <property type="evidence" value="ECO:0007669"/>
    <property type="project" value="UniProtKB-SubCell"/>
</dbReference>
<comment type="subcellular location">
    <subcellularLocation>
        <location evidence="1">Membrane</location>
        <topology evidence="1">Multi-pass membrane protein</topology>
    </subcellularLocation>
</comment>
<evidence type="ECO:0000313" key="9">
    <source>
        <dbReference type="Proteomes" id="UP000469011"/>
    </source>
</evidence>
<reference evidence="8 9" key="1">
    <citation type="submission" date="2020-01" db="EMBL/GenBank/DDBJ databases">
        <title>Jiella pacifica sp. nov.</title>
        <authorList>
            <person name="Xue Z."/>
            <person name="Zhu S."/>
            <person name="Chen J."/>
            <person name="Yang J."/>
        </authorList>
    </citation>
    <scope>NUCLEOTIDE SEQUENCE [LARGE SCALE GENOMIC DNA]</scope>
    <source>
        <strain evidence="8 9">40Bstr34</strain>
    </source>
</reference>
<comment type="caution">
    <text evidence="8">The sequence shown here is derived from an EMBL/GenBank/DDBJ whole genome shotgun (WGS) entry which is preliminary data.</text>
</comment>
<evidence type="ECO:0000313" key="8">
    <source>
        <dbReference type="EMBL" id="NDW06735.1"/>
    </source>
</evidence>
<dbReference type="Pfam" id="PF04610">
    <property type="entry name" value="TrbL"/>
    <property type="match status" value="1"/>
</dbReference>
<evidence type="ECO:0000256" key="7">
    <source>
        <dbReference type="SAM" id="Phobius"/>
    </source>
</evidence>
<feature type="transmembrane region" description="Helical" evidence="7">
    <location>
        <begin position="196"/>
        <end position="220"/>
    </location>
</feature>
<organism evidence="8 9">
    <name type="scientific">Jiella pacifica</name>
    <dbReference type="NCBI Taxonomy" id="2696469"/>
    <lineage>
        <taxon>Bacteria</taxon>
        <taxon>Pseudomonadati</taxon>
        <taxon>Pseudomonadota</taxon>
        <taxon>Alphaproteobacteria</taxon>
        <taxon>Hyphomicrobiales</taxon>
        <taxon>Aurantimonadaceae</taxon>
        <taxon>Jiella</taxon>
    </lineage>
</organism>
<feature type="transmembrane region" description="Helical" evidence="7">
    <location>
        <begin position="164"/>
        <end position="184"/>
    </location>
</feature>
<feature type="region of interest" description="Disordered" evidence="6">
    <location>
        <begin position="342"/>
        <end position="375"/>
    </location>
</feature>
<evidence type="ECO:0000256" key="3">
    <source>
        <dbReference type="ARBA" id="ARBA00022692"/>
    </source>
</evidence>